<dbReference type="HAMAP" id="MF_00171">
    <property type="entry name" value="TruA"/>
    <property type="match status" value="1"/>
</dbReference>
<gene>
    <name evidence="4 7" type="primary">truA</name>
    <name evidence="7" type="ORF">ACFSQZ_11935</name>
</gene>
<comment type="caution">
    <text evidence="4">Lacks conserved residue(s) required for the propagation of feature annotation.</text>
</comment>
<dbReference type="InterPro" id="IPR020095">
    <property type="entry name" value="PsdUridine_synth_TruA_C"/>
</dbReference>
<dbReference type="NCBIfam" id="TIGR00071">
    <property type="entry name" value="hisT_truA"/>
    <property type="match status" value="1"/>
</dbReference>
<sequence length="269" mass="30134">MHFSRDSSVGVMLETYFNMRLKITVAYDGRRFSGWATQPNGHTIQDLIESAIEQIGKQKVKIQGSGRTDTGVHADAQVAHFDTPAGIDMNPYNWVPALNTKLPATIRVLDCEEVSSDFHARFSAKSKTYTYFLAMQPVLHPMLSGRAWHLPRQLDKSTLEIAMQHYLGTHDFRAFAALRGNENEETCYKRTITESSVKETEEGFTLTFTGSGFLYKMVRLLTGAAVYTAQGKLRLDDHLALLDQSENLPNGRSPYCAPSDGLTLSKVEY</sequence>
<feature type="binding site" evidence="4">
    <location>
        <position position="129"/>
    </location>
    <ligand>
        <name>substrate</name>
    </ligand>
</feature>
<comment type="subunit">
    <text evidence="4">Homodimer.</text>
</comment>
<dbReference type="InterPro" id="IPR001406">
    <property type="entry name" value="PsdUridine_synth_TruA"/>
</dbReference>
<dbReference type="Proteomes" id="UP001597297">
    <property type="component" value="Unassembled WGS sequence"/>
</dbReference>
<feature type="domain" description="Pseudouridine synthase I TruA alpha/beta" evidence="6">
    <location>
        <begin position="25"/>
        <end position="122"/>
    </location>
</feature>
<keyword evidence="8" id="KW-1185">Reference proteome</keyword>
<dbReference type="InterPro" id="IPR020097">
    <property type="entry name" value="PsdUridine_synth_TruA_a/b_dom"/>
</dbReference>
<dbReference type="PANTHER" id="PTHR11142">
    <property type="entry name" value="PSEUDOURIDYLATE SYNTHASE"/>
    <property type="match status" value="1"/>
</dbReference>
<evidence type="ECO:0000259" key="6">
    <source>
        <dbReference type="Pfam" id="PF01416"/>
    </source>
</evidence>
<dbReference type="RefSeq" id="WP_377094038.1">
    <property type="nucleotide sequence ID" value="NZ_JBHSJM010000001.1"/>
</dbReference>
<dbReference type="EMBL" id="JBHUJC010000041">
    <property type="protein sequence ID" value="MFD2277181.1"/>
    <property type="molecule type" value="Genomic_DNA"/>
</dbReference>
<reference evidence="8" key="1">
    <citation type="journal article" date="2019" name="Int. J. Syst. Evol. Microbiol.">
        <title>The Global Catalogue of Microorganisms (GCM) 10K type strain sequencing project: providing services to taxonomists for standard genome sequencing and annotation.</title>
        <authorList>
            <consortium name="The Broad Institute Genomics Platform"/>
            <consortium name="The Broad Institute Genome Sequencing Center for Infectious Disease"/>
            <person name="Wu L."/>
            <person name="Ma J."/>
        </authorList>
    </citation>
    <scope>NUCLEOTIDE SEQUENCE [LARGE SCALE GENOMIC DNA]</scope>
    <source>
        <strain evidence="8">JCM 16545</strain>
    </source>
</reference>
<organism evidence="7 8">
    <name type="scientific">Rubritalea spongiae</name>
    <dbReference type="NCBI Taxonomy" id="430797"/>
    <lineage>
        <taxon>Bacteria</taxon>
        <taxon>Pseudomonadati</taxon>
        <taxon>Verrucomicrobiota</taxon>
        <taxon>Verrucomicrobiia</taxon>
        <taxon>Verrucomicrobiales</taxon>
        <taxon>Rubritaleaceae</taxon>
        <taxon>Rubritalea</taxon>
    </lineage>
</organism>
<comment type="caution">
    <text evidence="7">The sequence shown here is derived from an EMBL/GenBank/DDBJ whole genome shotgun (WGS) entry which is preliminary data.</text>
</comment>
<evidence type="ECO:0000256" key="1">
    <source>
        <dbReference type="ARBA" id="ARBA00009375"/>
    </source>
</evidence>
<dbReference type="Gene3D" id="3.30.70.580">
    <property type="entry name" value="Pseudouridine synthase I, catalytic domain, N-terminal subdomain"/>
    <property type="match status" value="1"/>
</dbReference>
<feature type="active site" description="Nucleophile" evidence="4">
    <location>
        <position position="69"/>
    </location>
</feature>
<dbReference type="InterPro" id="IPR020094">
    <property type="entry name" value="TruA/RsuA/RluB/E/F_N"/>
</dbReference>
<dbReference type="Pfam" id="PF01416">
    <property type="entry name" value="PseudoU_synth_1"/>
    <property type="match status" value="2"/>
</dbReference>
<dbReference type="PANTHER" id="PTHR11142:SF0">
    <property type="entry name" value="TRNA PSEUDOURIDINE SYNTHASE-LIKE 1"/>
    <property type="match status" value="1"/>
</dbReference>
<keyword evidence="2 4" id="KW-0819">tRNA processing</keyword>
<proteinExistence type="inferred from homology"/>
<evidence type="ECO:0000256" key="3">
    <source>
        <dbReference type="ARBA" id="ARBA00023235"/>
    </source>
</evidence>
<protein>
    <recommendedName>
        <fullName evidence="4">tRNA pseudouridine synthase A</fullName>
        <ecNumber evidence="4">5.4.99.12</ecNumber>
    </recommendedName>
    <alternativeName>
        <fullName evidence="4">tRNA pseudouridine(38-40) synthase</fullName>
    </alternativeName>
    <alternativeName>
        <fullName evidence="4">tRNA pseudouridylate synthase I</fullName>
    </alternativeName>
    <alternativeName>
        <fullName evidence="4">tRNA-uridine isomerase I</fullName>
    </alternativeName>
</protein>
<accession>A0ABW5E3Y7</accession>
<name>A0ABW5E3Y7_9BACT</name>
<evidence type="ECO:0000313" key="8">
    <source>
        <dbReference type="Proteomes" id="UP001597297"/>
    </source>
</evidence>
<dbReference type="SUPFAM" id="SSF55120">
    <property type="entry name" value="Pseudouridine synthase"/>
    <property type="match status" value="1"/>
</dbReference>
<feature type="domain" description="Pseudouridine synthase I TruA alpha/beta" evidence="6">
    <location>
        <begin position="162"/>
        <end position="269"/>
    </location>
</feature>
<comment type="function">
    <text evidence="4">Formation of pseudouridine at positions 38, 39 and 40 in the anticodon stem and loop of transfer RNAs.</text>
</comment>
<dbReference type="GO" id="GO:0160147">
    <property type="term" value="F:tRNA pseudouridine(38-40) synthase activity"/>
    <property type="evidence" value="ECO:0007669"/>
    <property type="project" value="UniProtKB-EC"/>
</dbReference>
<dbReference type="InterPro" id="IPR020103">
    <property type="entry name" value="PsdUridine_synth_cat_dom_sf"/>
</dbReference>
<dbReference type="CDD" id="cd02570">
    <property type="entry name" value="PseudoU_synth_EcTruA"/>
    <property type="match status" value="1"/>
</dbReference>
<evidence type="ECO:0000313" key="7">
    <source>
        <dbReference type="EMBL" id="MFD2277181.1"/>
    </source>
</evidence>
<comment type="catalytic activity">
    <reaction evidence="4 5">
        <text>uridine(38/39/40) in tRNA = pseudouridine(38/39/40) in tRNA</text>
        <dbReference type="Rhea" id="RHEA:22376"/>
        <dbReference type="Rhea" id="RHEA-COMP:10085"/>
        <dbReference type="Rhea" id="RHEA-COMP:10087"/>
        <dbReference type="ChEBI" id="CHEBI:65314"/>
        <dbReference type="ChEBI" id="CHEBI:65315"/>
        <dbReference type="EC" id="5.4.99.12"/>
    </reaction>
</comment>
<dbReference type="PIRSF" id="PIRSF001430">
    <property type="entry name" value="tRNA_psdUrid_synth"/>
    <property type="match status" value="1"/>
</dbReference>
<evidence type="ECO:0000256" key="2">
    <source>
        <dbReference type="ARBA" id="ARBA00022694"/>
    </source>
</evidence>
<evidence type="ECO:0000256" key="5">
    <source>
        <dbReference type="RuleBase" id="RU003792"/>
    </source>
</evidence>
<dbReference type="Gene3D" id="3.30.70.660">
    <property type="entry name" value="Pseudouridine synthase I, catalytic domain, C-terminal subdomain"/>
    <property type="match status" value="1"/>
</dbReference>
<comment type="similarity">
    <text evidence="1 4 5">Belongs to the tRNA pseudouridine synthase TruA family.</text>
</comment>
<keyword evidence="3 4" id="KW-0413">Isomerase</keyword>
<dbReference type="EC" id="5.4.99.12" evidence="4"/>
<evidence type="ECO:0000256" key="4">
    <source>
        <dbReference type="HAMAP-Rule" id="MF_00171"/>
    </source>
</evidence>